<evidence type="ECO:0000256" key="1">
    <source>
        <dbReference type="ARBA" id="ARBA00022801"/>
    </source>
</evidence>
<sequence length="218" mass="23569">VAAKWKIKPTFPNEAYGPRTDVNPDLIGDNHLFDVWVPDGDGPYPVMIYAHGGGFSSGSKTKALGSMPKLAEDKVVFISINYTLKQGPKVAINEGVDAINYIKANHEKYKIDPKKIFLNGNSAGGIMMNYIIYSLKMPDILGVWHGAYYKTQGADLSIDNLRAVGIPIAISMSKLYPEDKGHSALAAVTLLEKNVAAGNSGMWIGSPGGKVEQVWMNG</sequence>
<dbReference type="GO" id="GO:0004806">
    <property type="term" value="F:triacylglycerol lipase activity"/>
    <property type="evidence" value="ECO:0007669"/>
    <property type="project" value="TreeGrafter"/>
</dbReference>
<dbReference type="InterPro" id="IPR050300">
    <property type="entry name" value="GDXG_lipolytic_enzyme"/>
</dbReference>
<dbReference type="AlphaFoldDB" id="A0A382LLC0"/>
<dbReference type="PANTHER" id="PTHR48081">
    <property type="entry name" value="AB HYDROLASE SUPERFAMILY PROTEIN C4A8.06C"/>
    <property type="match status" value="1"/>
</dbReference>
<accession>A0A382LLC0</accession>
<reference evidence="3" key="1">
    <citation type="submission" date="2018-05" db="EMBL/GenBank/DDBJ databases">
        <authorList>
            <person name="Lanie J.A."/>
            <person name="Ng W.-L."/>
            <person name="Kazmierczak K.M."/>
            <person name="Andrzejewski T.M."/>
            <person name="Davidsen T.M."/>
            <person name="Wayne K.J."/>
            <person name="Tettelin H."/>
            <person name="Glass J.I."/>
            <person name="Rusch D."/>
            <person name="Podicherti R."/>
            <person name="Tsui H.-C.T."/>
            <person name="Winkler M.E."/>
        </authorList>
    </citation>
    <scope>NUCLEOTIDE SEQUENCE</scope>
</reference>
<name>A0A382LLC0_9ZZZZ</name>
<feature type="non-terminal residue" evidence="3">
    <location>
        <position position="1"/>
    </location>
</feature>
<evidence type="ECO:0000259" key="2">
    <source>
        <dbReference type="Pfam" id="PF20434"/>
    </source>
</evidence>
<dbReference type="Gene3D" id="3.40.50.1820">
    <property type="entry name" value="alpha/beta hydrolase"/>
    <property type="match status" value="1"/>
</dbReference>
<feature type="domain" description="BD-FAE-like" evidence="2">
    <location>
        <begin position="34"/>
        <end position="127"/>
    </location>
</feature>
<dbReference type="InterPro" id="IPR029058">
    <property type="entry name" value="AB_hydrolase_fold"/>
</dbReference>
<feature type="non-terminal residue" evidence="3">
    <location>
        <position position="218"/>
    </location>
</feature>
<protein>
    <recommendedName>
        <fullName evidence="2">BD-FAE-like domain-containing protein</fullName>
    </recommendedName>
</protein>
<keyword evidence="1" id="KW-0378">Hydrolase</keyword>
<gene>
    <name evidence="3" type="ORF">METZ01_LOCUS290432</name>
</gene>
<dbReference type="PANTHER" id="PTHR48081:SF30">
    <property type="entry name" value="ACETYL-HYDROLASE LIPR-RELATED"/>
    <property type="match status" value="1"/>
</dbReference>
<proteinExistence type="predicted"/>
<dbReference type="EMBL" id="UINC01087851">
    <property type="protein sequence ID" value="SVC37578.1"/>
    <property type="molecule type" value="Genomic_DNA"/>
</dbReference>
<dbReference type="InterPro" id="IPR049492">
    <property type="entry name" value="BD-FAE-like_dom"/>
</dbReference>
<evidence type="ECO:0000313" key="3">
    <source>
        <dbReference type="EMBL" id="SVC37578.1"/>
    </source>
</evidence>
<dbReference type="SUPFAM" id="SSF53474">
    <property type="entry name" value="alpha/beta-Hydrolases"/>
    <property type="match status" value="1"/>
</dbReference>
<organism evidence="3">
    <name type="scientific">marine metagenome</name>
    <dbReference type="NCBI Taxonomy" id="408172"/>
    <lineage>
        <taxon>unclassified sequences</taxon>
        <taxon>metagenomes</taxon>
        <taxon>ecological metagenomes</taxon>
    </lineage>
</organism>
<dbReference type="Pfam" id="PF20434">
    <property type="entry name" value="BD-FAE"/>
    <property type="match status" value="1"/>
</dbReference>